<dbReference type="OrthoDB" id="9782395at2"/>
<accession>Q7VE52</accession>
<evidence type="ECO:0000313" key="4">
    <source>
        <dbReference type="Proteomes" id="UP000001420"/>
    </source>
</evidence>
<evidence type="ECO:0000313" key="3">
    <source>
        <dbReference type="EMBL" id="AAP99207.1"/>
    </source>
</evidence>
<proteinExistence type="predicted"/>
<sequence>MKLIRKIPLIILGFLTLIIIMKPLVPFLKSRLSNNSPQLILVLGGEVDREIIGIKFAKELKMPLLISGGSNPEYSDWLIQKEGISTALVKRDYRAKDTLTNFTSIVDDLADENINHILLITSEYHINRAKIVGEIITGSRGIRLTSLSIPCTAFCQHESQRKKNIDIIRAIAWVATGKDFKELMPKIIKNQLGE</sequence>
<dbReference type="InterPro" id="IPR003848">
    <property type="entry name" value="DUF218"/>
</dbReference>
<dbReference type="STRING" id="167539.Pro_0161"/>
<keyword evidence="1" id="KW-0812">Transmembrane</keyword>
<name>Q7VE52_PROMA</name>
<keyword evidence="1" id="KW-1133">Transmembrane helix</keyword>
<dbReference type="PATRIC" id="fig|167539.5.peg.167"/>
<dbReference type="EnsemblBacteria" id="AAP99207">
    <property type="protein sequence ID" value="AAP99207"/>
    <property type="gene ID" value="Pro_0161"/>
</dbReference>
<feature type="domain" description="DUF218" evidence="2">
    <location>
        <begin position="39"/>
        <end position="132"/>
    </location>
</feature>
<reference evidence="3 4" key="1">
    <citation type="journal article" date="2003" name="Proc. Natl. Acad. Sci. U.S.A.">
        <title>Genome sequence of the cyanobacterium Prochlorococcus marinus SS120, a nearly minimal oxyphototrophic genome.</title>
        <authorList>
            <person name="Dufresne A."/>
            <person name="Salanoubat M."/>
            <person name="Partensky F."/>
            <person name="Artiguenave F."/>
            <person name="Axmann I.M."/>
            <person name="Barbe V."/>
            <person name="Duprat S."/>
            <person name="Galperin M.Y."/>
            <person name="Koonin E.V."/>
            <person name="Le Gall F."/>
            <person name="Makarova K.S."/>
            <person name="Ostrowski M."/>
            <person name="Oztas S."/>
            <person name="Robert C."/>
            <person name="Rogozin I.B."/>
            <person name="Scanlan D.J."/>
            <person name="Tandeau de Marsac N."/>
            <person name="Weissenbach J."/>
            <person name="Wincker P."/>
            <person name="Wolf Y.I."/>
            <person name="Hess W.R."/>
        </authorList>
    </citation>
    <scope>NUCLEOTIDE SEQUENCE [LARGE SCALE GENOMIC DNA]</scope>
    <source>
        <strain evidence="4">SARG / CCMP1375 / SS120</strain>
    </source>
</reference>
<evidence type="ECO:0000259" key="2">
    <source>
        <dbReference type="Pfam" id="PF02698"/>
    </source>
</evidence>
<protein>
    <submittedName>
        <fullName evidence="3">Uncharacterized conserved protein</fullName>
    </submittedName>
</protein>
<dbReference type="CDD" id="cd06259">
    <property type="entry name" value="YdcF-like"/>
    <property type="match status" value="1"/>
</dbReference>
<dbReference type="eggNOG" id="COG1434">
    <property type="taxonomic scope" value="Bacteria"/>
</dbReference>
<keyword evidence="4" id="KW-1185">Reference proteome</keyword>
<keyword evidence="1" id="KW-0472">Membrane</keyword>
<dbReference type="Pfam" id="PF02698">
    <property type="entry name" value="DUF218"/>
    <property type="match status" value="1"/>
</dbReference>
<gene>
    <name evidence="3" type="ordered locus">Pro_0161</name>
</gene>
<dbReference type="Proteomes" id="UP000001420">
    <property type="component" value="Chromosome"/>
</dbReference>
<feature type="transmembrane region" description="Helical" evidence="1">
    <location>
        <begin position="7"/>
        <end position="28"/>
    </location>
</feature>
<dbReference type="EMBL" id="AE017126">
    <property type="protein sequence ID" value="AAP99207.1"/>
    <property type="molecule type" value="Genomic_DNA"/>
</dbReference>
<organism evidence="3 4">
    <name type="scientific">Prochlorococcus marinus (strain SARG / CCMP1375 / SS120)</name>
    <dbReference type="NCBI Taxonomy" id="167539"/>
    <lineage>
        <taxon>Bacteria</taxon>
        <taxon>Bacillati</taxon>
        <taxon>Cyanobacteriota</taxon>
        <taxon>Cyanophyceae</taxon>
        <taxon>Synechococcales</taxon>
        <taxon>Prochlorococcaceae</taxon>
        <taxon>Prochlorococcus</taxon>
    </lineage>
</organism>
<dbReference type="AlphaFoldDB" id="Q7VE52"/>
<dbReference type="KEGG" id="pma:Pro_0161"/>
<dbReference type="HOGENOM" id="CLU_103370_0_0_3"/>
<evidence type="ECO:0000256" key="1">
    <source>
        <dbReference type="SAM" id="Phobius"/>
    </source>
</evidence>